<keyword evidence="2" id="KW-1185">Reference proteome</keyword>
<gene>
    <name evidence="1" type="ORF">DXH47_10990</name>
</gene>
<evidence type="ECO:0000313" key="2">
    <source>
        <dbReference type="Proteomes" id="UP000290602"/>
    </source>
</evidence>
<protein>
    <submittedName>
        <fullName evidence="1">Uncharacterized protein</fullName>
    </submittedName>
</protein>
<dbReference type="Proteomes" id="UP000290602">
    <property type="component" value="Unassembled WGS sequence"/>
</dbReference>
<comment type="caution">
    <text evidence="1">The sequence shown here is derived from an EMBL/GenBank/DDBJ whole genome shotgun (WGS) entry which is preliminary data.</text>
</comment>
<dbReference type="AlphaFoldDB" id="A0A4Q0VGU7"/>
<proteinExistence type="predicted"/>
<name>A0A4Q0VGU7_9LACO</name>
<dbReference type="EMBL" id="QXIL01000035">
    <property type="protein sequence ID" value="RXI76119.1"/>
    <property type="molecule type" value="Genomic_DNA"/>
</dbReference>
<sequence>MTGLLTLGLLGSAPSAQAKSHYFNTYRHNNQKVHKRYTSKKSYNFNKTFTFAHHDKLKMSHVYVYQVAKKDSKYRTWVKITGTASNQGSHGKIRFGRDSLNGLTTAGIAGFTDTTLNFTFSPATSKSPRMLSTVTNPQNVTSNGLAPHKSEHFELLLHAKQPVKKLGKVTFHVRVATPGQLYQGQSSLNLN</sequence>
<organism evidence="1 2">
    <name type="scientific">Levilactobacillus suantsaii</name>
    <dbReference type="NCBI Taxonomy" id="2292255"/>
    <lineage>
        <taxon>Bacteria</taxon>
        <taxon>Bacillati</taxon>
        <taxon>Bacillota</taxon>
        <taxon>Bacilli</taxon>
        <taxon>Lactobacillales</taxon>
        <taxon>Lactobacillaceae</taxon>
        <taxon>Levilactobacillus</taxon>
    </lineage>
</organism>
<evidence type="ECO:0000313" key="1">
    <source>
        <dbReference type="EMBL" id="RXI76119.1"/>
    </source>
</evidence>
<reference evidence="1 2" key="1">
    <citation type="submission" date="2018-08" db="EMBL/GenBank/DDBJ databases">
        <title>Lactobacillus suantsai sp. nov., isolated from traditional fermented suan-tsai in Taiwan.</title>
        <authorList>
            <person name="Huang C.-H."/>
        </authorList>
    </citation>
    <scope>NUCLEOTIDE SEQUENCE [LARGE SCALE GENOMIC DNA]</scope>
    <source>
        <strain evidence="1 2">BCRC 12945</strain>
    </source>
</reference>
<accession>A0A4Q0VGU7</accession>